<keyword evidence="6 13" id="KW-0418">Kinase</keyword>
<keyword evidence="8" id="KW-0902">Two-component regulatory system</keyword>
<keyword evidence="5" id="KW-0547">Nucleotide-binding</keyword>
<evidence type="ECO:0000256" key="6">
    <source>
        <dbReference type="ARBA" id="ARBA00022777"/>
    </source>
</evidence>
<keyword evidence="4" id="KW-0808">Transferase</keyword>
<evidence type="ECO:0000259" key="11">
    <source>
        <dbReference type="Pfam" id="PF02518"/>
    </source>
</evidence>
<reference evidence="13 14" key="1">
    <citation type="submission" date="2020-08" db="EMBL/GenBank/DDBJ databases">
        <title>A Genomic Blueprint of the Chicken Gut Microbiome.</title>
        <authorList>
            <person name="Gilroy R."/>
            <person name="Ravi A."/>
            <person name="Getino M."/>
            <person name="Pursley I."/>
            <person name="Horton D.L."/>
            <person name="Alikhan N.-F."/>
            <person name="Baker D."/>
            <person name="Gharbi K."/>
            <person name="Hall N."/>
            <person name="Watson M."/>
            <person name="Adriaenssens E.M."/>
            <person name="Foster-Nyarko E."/>
            <person name="Jarju S."/>
            <person name="Secka A."/>
            <person name="Antonio M."/>
            <person name="Oren A."/>
            <person name="Chaudhuri R."/>
            <person name="La Ragione R.M."/>
            <person name="Hildebrand F."/>
            <person name="Pallen M.J."/>
        </authorList>
    </citation>
    <scope>NUCLEOTIDE SEQUENCE [LARGE SCALE GENOMIC DNA]</scope>
    <source>
        <strain evidence="13 14">Sa4CUA1</strain>
    </source>
</reference>
<evidence type="ECO:0000256" key="2">
    <source>
        <dbReference type="ARBA" id="ARBA00012438"/>
    </source>
</evidence>
<dbReference type="PANTHER" id="PTHR24421">
    <property type="entry name" value="NITRATE/NITRITE SENSOR PROTEIN NARX-RELATED"/>
    <property type="match status" value="1"/>
</dbReference>
<dbReference type="PANTHER" id="PTHR24421:SF10">
    <property type="entry name" value="NITRATE_NITRITE SENSOR PROTEIN NARQ"/>
    <property type="match status" value="1"/>
</dbReference>
<feature type="transmembrane region" description="Helical" evidence="10">
    <location>
        <begin position="86"/>
        <end position="103"/>
    </location>
</feature>
<dbReference type="SUPFAM" id="SSF55874">
    <property type="entry name" value="ATPase domain of HSP90 chaperone/DNA topoisomerase II/histidine kinase"/>
    <property type="match status" value="1"/>
</dbReference>
<dbReference type="GO" id="GO:0016301">
    <property type="term" value="F:kinase activity"/>
    <property type="evidence" value="ECO:0007669"/>
    <property type="project" value="UniProtKB-KW"/>
</dbReference>
<comment type="catalytic activity">
    <reaction evidence="1">
        <text>ATP + protein L-histidine = ADP + protein N-phospho-L-histidine.</text>
        <dbReference type="EC" id="2.7.13.3"/>
    </reaction>
</comment>
<feature type="transmembrane region" description="Helical" evidence="10">
    <location>
        <begin position="155"/>
        <end position="174"/>
    </location>
</feature>
<feature type="domain" description="Signal transduction histidine kinase subgroup 3 dimerisation and phosphoacceptor" evidence="12">
    <location>
        <begin position="225"/>
        <end position="288"/>
    </location>
</feature>
<evidence type="ECO:0000313" key="13">
    <source>
        <dbReference type="EMBL" id="MBD7950713.1"/>
    </source>
</evidence>
<evidence type="ECO:0000256" key="5">
    <source>
        <dbReference type="ARBA" id="ARBA00022741"/>
    </source>
</evidence>
<evidence type="ECO:0000313" key="14">
    <source>
        <dbReference type="Proteomes" id="UP000641803"/>
    </source>
</evidence>
<dbReference type="EC" id="2.7.13.3" evidence="2"/>
<dbReference type="InterPro" id="IPR036890">
    <property type="entry name" value="HATPase_C_sf"/>
</dbReference>
<evidence type="ECO:0000256" key="1">
    <source>
        <dbReference type="ARBA" id="ARBA00000085"/>
    </source>
</evidence>
<dbReference type="EMBL" id="JACSQQ010000014">
    <property type="protein sequence ID" value="MBD7950713.1"/>
    <property type="molecule type" value="Genomic_DNA"/>
</dbReference>
<dbReference type="Pfam" id="PF02518">
    <property type="entry name" value="HATPase_c"/>
    <property type="match status" value="1"/>
</dbReference>
<name>A0ABR8RSG8_9CELL</name>
<keyword evidence="7" id="KW-0067">ATP-binding</keyword>
<dbReference type="Proteomes" id="UP000641803">
    <property type="component" value="Unassembled WGS sequence"/>
</dbReference>
<dbReference type="InterPro" id="IPR003594">
    <property type="entry name" value="HATPase_dom"/>
</dbReference>
<evidence type="ECO:0000256" key="7">
    <source>
        <dbReference type="ARBA" id="ARBA00022840"/>
    </source>
</evidence>
<keyword evidence="10" id="KW-0472">Membrane</keyword>
<comment type="caution">
    <text evidence="13">The sequence shown here is derived from an EMBL/GenBank/DDBJ whole genome shotgun (WGS) entry which is preliminary data.</text>
</comment>
<dbReference type="RefSeq" id="WP_191796084.1">
    <property type="nucleotide sequence ID" value="NZ_JACSQQ010000014.1"/>
</dbReference>
<feature type="transmembrane region" description="Helical" evidence="10">
    <location>
        <begin position="60"/>
        <end position="80"/>
    </location>
</feature>
<evidence type="ECO:0000256" key="8">
    <source>
        <dbReference type="ARBA" id="ARBA00023012"/>
    </source>
</evidence>
<evidence type="ECO:0000259" key="12">
    <source>
        <dbReference type="Pfam" id="PF07730"/>
    </source>
</evidence>
<evidence type="ECO:0000256" key="9">
    <source>
        <dbReference type="SAM" id="MobiDB-lite"/>
    </source>
</evidence>
<feature type="transmembrane region" description="Helical" evidence="10">
    <location>
        <begin position="180"/>
        <end position="200"/>
    </location>
</feature>
<feature type="region of interest" description="Disordered" evidence="9">
    <location>
        <begin position="1"/>
        <end position="52"/>
    </location>
</feature>
<feature type="region of interest" description="Disordered" evidence="9">
    <location>
        <begin position="441"/>
        <end position="481"/>
    </location>
</feature>
<dbReference type="CDD" id="cd16917">
    <property type="entry name" value="HATPase_UhpB-NarQ-NarX-like"/>
    <property type="match status" value="1"/>
</dbReference>
<dbReference type="InterPro" id="IPR050482">
    <property type="entry name" value="Sensor_HK_TwoCompSys"/>
</dbReference>
<evidence type="ECO:0000256" key="4">
    <source>
        <dbReference type="ARBA" id="ARBA00022679"/>
    </source>
</evidence>
<accession>A0ABR8RSG8</accession>
<feature type="transmembrane region" description="Helical" evidence="10">
    <location>
        <begin position="132"/>
        <end position="148"/>
    </location>
</feature>
<feature type="compositionally biased region" description="Low complexity" evidence="9">
    <location>
        <begin position="450"/>
        <end position="467"/>
    </location>
</feature>
<dbReference type="Gene3D" id="3.30.565.10">
    <property type="entry name" value="Histidine kinase-like ATPase, C-terminal domain"/>
    <property type="match status" value="1"/>
</dbReference>
<dbReference type="Pfam" id="PF07730">
    <property type="entry name" value="HisKA_3"/>
    <property type="match status" value="1"/>
</dbReference>
<keyword evidence="3" id="KW-0597">Phosphoprotein</keyword>
<gene>
    <name evidence="13" type="ORF">H9652_09880</name>
</gene>
<evidence type="ECO:0000256" key="3">
    <source>
        <dbReference type="ARBA" id="ARBA00022553"/>
    </source>
</evidence>
<dbReference type="InterPro" id="IPR011712">
    <property type="entry name" value="Sig_transdc_His_kin_sub3_dim/P"/>
</dbReference>
<organism evidence="13 14">
    <name type="scientific">Oerskovia rustica</name>
    <dbReference type="NCBI Taxonomy" id="2762237"/>
    <lineage>
        <taxon>Bacteria</taxon>
        <taxon>Bacillati</taxon>
        <taxon>Actinomycetota</taxon>
        <taxon>Actinomycetes</taxon>
        <taxon>Micrococcales</taxon>
        <taxon>Cellulomonadaceae</taxon>
        <taxon>Oerskovia</taxon>
    </lineage>
</organism>
<protein>
    <recommendedName>
        <fullName evidence="2">histidine kinase</fullName>
        <ecNumber evidence="2">2.7.13.3</ecNumber>
    </recommendedName>
</protein>
<keyword evidence="10" id="KW-1133">Transmembrane helix</keyword>
<proteinExistence type="predicted"/>
<keyword evidence="10" id="KW-0812">Transmembrane</keyword>
<sequence>MVGDARSAGTPEAPWGPPWHRARPHGPWSWSGGEGDRDGASQTDDPSDLSGPFDHRRPRLFLAIVTALVAVVGTLGAAHGQPDARPLDPLALALLLVPPAVLATIPRRHLLAVSLSLAATGVYLLLGYPWGPVFVPTVAVLAGVMLAGPAAHGRAVAWSGVVALAAITTAAATLRGGPPSVALLGGLAWTVVALVAAGGVRGRVARMAALRAARHEHEVNAVTAERLRIARELHDVLAHSLSAITVQAGVGLHLLDRDPEQARAALTAIRATSRESLDEVRAVLGIVRAEGGEAPRSPSWDLGSLPRLVGQVPGVTVDLTVEDCAHDASPHLAGIVFRVVQESLTNVQRHATGATRAVVEVRVTGTALPRTLVVTVSDDGAPVPGRAADATWPRTDQDRVPEGYGLRGMRERVTDAGGTLTAGPLPQGGFVVEARIPWEARGAVGQEASDAPTPADGPPDDATTRPPSTTDAPPTPHQERP</sequence>
<dbReference type="Gene3D" id="1.20.5.1930">
    <property type="match status" value="1"/>
</dbReference>
<evidence type="ECO:0000256" key="10">
    <source>
        <dbReference type="SAM" id="Phobius"/>
    </source>
</evidence>
<keyword evidence="14" id="KW-1185">Reference proteome</keyword>
<feature type="domain" description="Histidine kinase/HSP90-like ATPase" evidence="11">
    <location>
        <begin position="336"/>
        <end position="438"/>
    </location>
</feature>